<reference evidence="6 7" key="1">
    <citation type="submission" date="2023-07" db="EMBL/GenBank/DDBJ databases">
        <title>Genomic Encyclopedia of Type Strains, Phase IV (KMG-IV): sequencing the most valuable type-strain genomes for metagenomic binning, comparative biology and taxonomic classification.</title>
        <authorList>
            <person name="Goeker M."/>
        </authorList>
    </citation>
    <scope>NUCLEOTIDE SEQUENCE [LARGE SCALE GENOMIC DNA]</scope>
    <source>
        <strain evidence="6 7">DSM 1112</strain>
    </source>
</reference>
<evidence type="ECO:0000256" key="2">
    <source>
        <dbReference type="ARBA" id="ARBA00007639"/>
    </source>
</evidence>
<dbReference type="CDD" id="cd06316">
    <property type="entry name" value="PBP1_ABC_sugar_binding-like"/>
    <property type="match status" value="1"/>
</dbReference>
<dbReference type="RefSeq" id="WP_307225995.1">
    <property type="nucleotide sequence ID" value="NZ_JAUSVF010000001.1"/>
</dbReference>
<dbReference type="Gene3D" id="3.40.50.2300">
    <property type="match status" value="2"/>
</dbReference>
<keyword evidence="7" id="KW-1185">Reference proteome</keyword>
<proteinExistence type="inferred from homology"/>
<comment type="caution">
    <text evidence="6">The sequence shown here is derived from an EMBL/GenBank/DDBJ whole genome shotgun (WGS) entry which is preliminary data.</text>
</comment>
<gene>
    <name evidence="6" type="ORF">QO002_000307</name>
</gene>
<evidence type="ECO:0000259" key="5">
    <source>
        <dbReference type="Pfam" id="PF13407"/>
    </source>
</evidence>
<evidence type="ECO:0000313" key="7">
    <source>
        <dbReference type="Proteomes" id="UP001230207"/>
    </source>
</evidence>
<dbReference type="InterPro" id="IPR025997">
    <property type="entry name" value="SBP_2_dom"/>
</dbReference>
<evidence type="ECO:0000256" key="1">
    <source>
        <dbReference type="ARBA" id="ARBA00004196"/>
    </source>
</evidence>
<dbReference type="InterPro" id="IPR028082">
    <property type="entry name" value="Peripla_BP_I"/>
</dbReference>
<dbReference type="PANTHER" id="PTHR46847">
    <property type="entry name" value="D-ALLOSE-BINDING PERIPLASMIC PROTEIN-RELATED"/>
    <property type="match status" value="1"/>
</dbReference>
<organism evidence="6 7">
    <name type="scientific">Pararhizobium capsulatum DSM 1112</name>
    <dbReference type="NCBI Taxonomy" id="1121113"/>
    <lineage>
        <taxon>Bacteria</taxon>
        <taxon>Pseudomonadati</taxon>
        <taxon>Pseudomonadota</taxon>
        <taxon>Alphaproteobacteria</taxon>
        <taxon>Hyphomicrobiales</taxon>
        <taxon>Rhizobiaceae</taxon>
        <taxon>Rhizobium/Agrobacterium group</taxon>
        <taxon>Pararhizobium</taxon>
    </lineage>
</organism>
<dbReference type="PANTHER" id="PTHR46847:SF1">
    <property type="entry name" value="D-ALLOSE-BINDING PERIPLASMIC PROTEIN-RELATED"/>
    <property type="match status" value="1"/>
</dbReference>
<evidence type="ECO:0000256" key="3">
    <source>
        <dbReference type="ARBA" id="ARBA00022729"/>
    </source>
</evidence>
<evidence type="ECO:0000313" key="6">
    <source>
        <dbReference type="EMBL" id="MDQ0318169.1"/>
    </source>
</evidence>
<feature type="chain" id="PRO_5047257458" evidence="4">
    <location>
        <begin position="25"/>
        <end position="353"/>
    </location>
</feature>
<feature type="domain" description="Periplasmic binding protein" evidence="5">
    <location>
        <begin position="60"/>
        <end position="314"/>
    </location>
</feature>
<dbReference type="EMBL" id="JAUSVF010000001">
    <property type="protein sequence ID" value="MDQ0318169.1"/>
    <property type="molecule type" value="Genomic_DNA"/>
</dbReference>
<dbReference type="SUPFAM" id="SSF53822">
    <property type="entry name" value="Periplasmic binding protein-like I"/>
    <property type="match status" value="1"/>
</dbReference>
<sequence>MLMRKLLNATILAGLLLATAPAVAQTVGPAGEAATPSAVVALTDADLAALKDKGYKAALLWHTSSDFVNAVTAGAKDEFARAGVEVVVTTDAGFDAARQRSDIETALAAKPNVILALPLDPVTSAEAFRQAVTDGTKLVFLSNVPSGYKHGTDYAAIVTDDLFQMGKQAADALAKSIGGKGKVGWIFHDATYYVTNQRDNAFKTTIEKDYPDIKIVAQQGITDPARAEELASAMLLQNPDLDGIYVTWAEPADGVLAALRAAGNTKTKIVTLDLAEPVGLDMVKGGAVVALVADKAYELGRAMAAAGLKSLLGQDAPAFVVAPALTVTKANVADGWKESLNRDAPQSILDALK</sequence>
<protein>
    <submittedName>
        <fullName evidence="6">Ribose transport system substrate-binding protein</fullName>
    </submittedName>
</protein>
<dbReference type="Pfam" id="PF13407">
    <property type="entry name" value="Peripla_BP_4"/>
    <property type="match status" value="1"/>
</dbReference>
<accession>A0ABU0BIY8</accession>
<keyword evidence="3 4" id="KW-0732">Signal</keyword>
<comment type="subcellular location">
    <subcellularLocation>
        <location evidence="1">Cell envelope</location>
    </subcellularLocation>
</comment>
<name>A0ABU0BIY8_9HYPH</name>
<evidence type="ECO:0000256" key="4">
    <source>
        <dbReference type="SAM" id="SignalP"/>
    </source>
</evidence>
<dbReference type="Proteomes" id="UP001230207">
    <property type="component" value="Unassembled WGS sequence"/>
</dbReference>
<feature type="signal peptide" evidence="4">
    <location>
        <begin position="1"/>
        <end position="24"/>
    </location>
</feature>
<comment type="similarity">
    <text evidence="2">Belongs to the bacterial solute-binding protein 2 family.</text>
</comment>